<evidence type="ECO:0000313" key="11">
    <source>
        <dbReference type="EMBL" id="GAM39710.1"/>
    </source>
</evidence>
<dbReference type="InterPro" id="IPR013094">
    <property type="entry name" value="AB_hydrolase_3"/>
</dbReference>
<evidence type="ECO:0000256" key="5">
    <source>
        <dbReference type="ARBA" id="ARBA00022840"/>
    </source>
</evidence>
<feature type="transmembrane region" description="Helical" evidence="9">
    <location>
        <begin position="1439"/>
        <end position="1467"/>
    </location>
</feature>
<proteinExistence type="predicted"/>
<dbReference type="SUPFAM" id="SSF53474">
    <property type="entry name" value="alpha/beta-Hydrolases"/>
    <property type="match status" value="1"/>
</dbReference>
<dbReference type="InterPro" id="IPR043926">
    <property type="entry name" value="ABCG_dom"/>
</dbReference>
<evidence type="ECO:0000256" key="9">
    <source>
        <dbReference type="SAM" id="Phobius"/>
    </source>
</evidence>
<keyword evidence="5" id="KW-0067">ATP-binding</keyword>
<gene>
    <name evidence="11" type="ORF">TCE0_034f11474</name>
</gene>
<evidence type="ECO:0000256" key="4">
    <source>
        <dbReference type="ARBA" id="ARBA00022741"/>
    </source>
</evidence>
<feature type="transmembrane region" description="Helical" evidence="9">
    <location>
        <begin position="799"/>
        <end position="826"/>
    </location>
</feature>
<feature type="transmembrane region" description="Helical" evidence="9">
    <location>
        <begin position="1332"/>
        <end position="1353"/>
    </location>
</feature>
<dbReference type="SUPFAM" id="SSF52540">
    <property type="entry name" value="P-loop containing nucleoside triphosphate hydrolases"/>
    <property type="match status" value="2"/>
</dbReference>
<evidence type="ECO:0000313" key="12">
    <source>
        <dbReference type="Proteomes" id="UP000053095"/>
    </source>
</evidence>
<dbReference type="InterPro" id="IPR013525">
    <property type="entry name" value="ABC2_TM"/>
</dbReference>
<organism evidence="11 12">
    <name type="scientific">Talaromyces pinophilus</name>
    <name type="common">Penicillium pinophilum</name>
    <dbReference type="NCBI Taxonomy" id="128442"/>
    <lineage>
        <taxon>Eukaryota</taxon>
        <taxon>Fungi</taxon>
        <taxon>Dikarya</taxon>
        <taxon>Ascomycota</taxon>
        <taxon>Pezizomycotina</taxon>
        <taxon>Eurotiomycetes</taxon>
        <taxon>Eurotiomycetidae</taxon>
        <taxon>Eurotiales</taxon>
        <taxon>Trichocomaceae</taxon>
        <taxon>Talaromyces</taxon>
        <taxon>Talaromyces sect. Talaromyces</taxon>
    </lineage>
</organism>
<dbReference type="GO" id="GO:0016887">
    <property type="term" value="F:ATP hydrolysis activity"/>
    <property type="evidence" value="ECO:0007669"/>
    <property type="project" value="InterPro"/>
</dbReference>
<dbReference type="InterPro" id="IPR056043">
    <property type="entry name" value="DUF7626"/>
</dbReference>
<name>A0A6V8HDZ9_TALPI</name>
<keyword evidence="7 9" id="KW-0472">Membrane</keyword>
<keyword evidence="4" id="KW-0547">Nucleotide-binding</keyword>
<dbReference type="FunFam" id="3.40.50.300:FF:001882">
    <property type="entry name" value="ABC efflux transporter, putative"/>
    <property type="match status" value="1"/>
</dbReference>
<feature type="domain" description="ABC transporter" evidence="10">
    <location>
        <begin position="997"/>
        <end position="1244"/>
    </location>
</feature>
<dbReference type="InterPro" id="IPR029058">
    <property type="entry name" value="AB_hydrolase_fold"/>
</dbReference>
<dbReference type="EMBL" id="DF933830">
    <property type="protein sequence ID" value="GAM39710.1"/>
    <property type="molecule type" value="Genomic_DNA"/>
</dbReference>
<dbReference type="Gene3D" id="3.40.50.300">
    <property type="entry name" value="P-loop containing nucleotide triphosphate hydrolases"/>
    <property type="match status" value="2"/>
</dbReference>
<evidence type="ECO:0000256" key="1">
    <source>
        <dbReference type="ARBA" id="ARBA00004141"/>
    </source>
</evidence>
<evidence type="ECO:0000256" key="6">
    <source>
        <dbReference type="ARBA" id="ARBA00022989"/>
    </source>
</evidence>
<sequence length="1940" mass="215440">MSTLNNPVALLKAMLVRIPLILKTLVYHGLQVTPASRKQDLRTEMTVTIIRSFLDMSVSVGTQQRRSMNDPGIKGPMWVSKVTLPAPEDAVADAVLHAVKTLSEGNEYQSLQLPPVQPVEAEWTGYRSGVDKNAPLPDISEQEKYEALKAEAKSDLVVFYIHGGALYLMDPCTHRVPVAHICKLTGARALSIRYRLAPQNPFPAALVDVLTAYLTLIHPPEGSFHEPVPANRIIFAGDSAGGNLSLALLQTLLTLKRTSSTVQFHGREVSIDLPAGVSLFSPCLIASIMMESKKELEIAEESGANPGILDQDIVPTTLSFNAVSPVDVRVKNLTIQIDTTPPLWQASPAQAWKRLLRSKSESDDPSSYKTILDDVGAHMPSSSITAIIGSSGSGKTSLLNVMAGRMESSPLKISGSTTFNGDGNIAHTRSSYIMQQDVLIPTLTVRETLQYAADLRLPPPITQAERKAIVEQVILELGLKECADTRIGNSAHKGCSGGEKRRTSIGVQMLANPSVLFCDEPTTGLDATSAYQIIRTLKGLASKGRTVIVSIHAPRSEIWSLFDNVILLSRGSPLYSGPVSDSLPHFSELGYTMPTFVNPAEFLIDLAAIDNRSSELEAASVARVNFLRESWQMKEKKVVDGVGEATLQNNHSLTRNDTNIEIAKKVPFSREFSVLTSRTFKTTLRDPLGVAGTIFEAVGMAVITGWIFLQLDKSQAGIRSREGSLYTASSLNGYLVLTYETFRLTIDIRLFDRERNEGVVTVPGFLLSRRAARFLLEDLPAPVLFSIIFYFMVGYRLDVAAFFIFLVISILVHYIAVSFAAVGVGIARSFSGAGLVANLSFTLQSFACGYFVQSNQIPVYTRWLKWTAYTFYAFGALCYNEFMGTSSPPYGQFYDCPYSNDPLDPACKQYTGVYIIESLGLPSNWIWRPCVILVAYVIGFYTLAGFLLQYNKYAMGIAQARKSDGDAQTGKEMAVATRSTEDIRRVVISLDKYTLEIKKKDYFWKPSRTIPILQPITTEFQAGQLNVIMGPSGSGKTSLLNSIARRLHGSVGTKYRLGGTMSYNGAIPSENVIRSVTSFVTQDDDALMPSLTVRESLRFAAGLRLPRWMSKQEKNRRAEDILMKMGLKDCADNLIGSDLIKGISGGEKRRVTIAIQILTDPKILLLDEPTSGLDAFTATSIMEVLNGLAVEGRTLIMTIHQSRSDIFPHFSNLLLLARGGYPVYSGSGANMISYFGSFGYDCPPQTNPADFALDLITVDLQQGDREATTRKRVQHLITAWQSSDHVVTRQTSQIATPAELGSLKKQMHPLRVTFPLVLRRSTINFFRQPDLIMARTSQIIGIAVIMALFFAPMKHDYAAVQTRMGFVQEFAALYFIGMLQNIAVYPPERDVYYREEADHCYSAETFILSYTILELPFEILASILFGVIAAYAVNMERSVLMLFVAAFNCFAIINTGESLGIVFCTLFDHVGFSVNVTSVILSISTIMGGIMSLNLNKVLQGFNHLSPIKYAVANLAPYSMRNQLFTCTDSERLPNGECPITSGMQVLDLYNLDTNPALNVLWLAISVIVYRLLAYAVVKGVSHFFSTTRFFSHFALLQPTSPTLHTSSLFHSSLPPLSLTPTSLNNLFIHSTTNIDYNMASKHPRKDPVPDRNKRVKITDEMIGESLRKPRFMPPYFPHAPLDPNVYAGEWAKPYVEIPTDHLPYDIESVPDEGDEVEEEEDNEKEIERVFNSMLSKTDHKVTNEPSNSPALPSEGDRVVVGPRPVEGKGKKLCGLADMDEEDKLIYYLKLAKWTERAIHEKFVAEGRIGYNQKTIGTRFARMRRFVMSENHQALKDGKAVWLEDDEQIIPKAVAYATEQIEKERLALRQRKWELVSEFILKCQPLALYPGEACREHYETMLTRDDDYVAPSNDPRVLKQKKERQEQTELLEHFKRSACP</sequence>
<dbReference type="InterPro" id="IPR003439">
    <property type="entry name" value="ABC_transporter-like_ATP-bd"/>
</dbReference>
<protein>
    <submittedName>
        <fullName evidence="11">ABC transporter</fullName>
    </submittedName>
</protein>
<keyword evidence="12" id="KW-1185">Reference proteome</keyword>
<dbReference type="FunFam" id="3.40.50.300:FF:001433">
    <property type="entry name" value="ABC transporter, putative"/>
    <property type="match status" value="1"/>
</dbReference>
<dbReference type="InterPro" id="IPR027417">
    <property type="entry name" value="P-loop_NTPase"/>
</dbReference>
<dbReference type="SMART" id="SM00382">
    <property type="entry name" value="AAA"/>
    <property type="match status" value="2"/>
</dbReference>
<dbReference type="Pfam" id="PF24625">
    <property type="entry name" value="DUF7626"/>
    <property type="match status" value="1"/>
</dbReference>
<dbReference type="Pfam" id="PF19055">
    <property type="entry name" value="ABC2_membrane_7"/>
    <property type="match status" value="2"/>
</dbReference>
<dbReference type="Gene3D" id="3.40.50.1820">
    <property type="entry name" value="alpha/beta hydrolase"/>
    <property type="match status" value="1"/>
</dbReference>
<dbReference type="PROSITE" id="PS00211">
    <property type="entry name" value="ABC_TRANSPORTER_1"/>
    <property type="match status" value="1"/>
</dbReference>
<feature type="transmembrane region" description="Helical" evidence="9">
    <location>
        <begin position="688"/>
        <end position="709"/>
    </location>
</feature>
<dbReference type="Pfam" id="PF07859">
    <property type="entry name" value="Abhydrolase_3"/>
    <property type="match status" value="1"/>
</dbReference>
<evidence type="ECO:0000256" key="8">
    <source>
        <dbReference type="SAM" id="MobiDB-lite"/>
    </source>
</evidence>
<reference evidence="12" key="1">
    <citation type="journal article" date="2015" name="Genome Announc.">
        <title>Draft genome sequence of Talaromyces cellulolyticus strain Y-94, a source of lignocellulosic biomass-degrading enzymes.</title>
        <authorList>
            <person name="Fujii T."/>
            <person name="Koike H."/>
            <person name="Sawayama S."/>
            <person name="Yano S."/>
            <person name="Inoue H."/>
        </authorList>
    </citation>
    <scope>NUCLEOTIDE SEQUENCE [LARGE SCALE GENOMIC DNA]</scope>
    <source>
        <strain evidence="12">Y-94</strain>
    </source>
</reference>
<dbReference type="PANTHER" id="PTHR48041">
    <property type="entry name" value="ABC TRANSPORTER G FAMILY MEMBER 28"/>
    <property type="match status" value="1"/>
</dbReference>
<accession>A0A6V8HDZ9</accession>
<dbReference type="GO" id="GO:0140359">
    <property type="term" value="F:ABC-type transporter activity"/>
    <property type="evidence" value="ECO:0007669"/>
    <property type="project" value="InterPro"/>
</dbReference>
<evidence type="ECO:0000259" key="10">
    <source>
        <dbReference type="PROSITE" id="PS50893"/>
    </source>
</evidence>
<dbReference type="Pfam" id="PF01061">
    <property type="entry name" value="ABC2_membrane"/>
    <property type="match status" value="2"/>
</dbReference>
<keyword evidence="2" id="KW-0813">Transport</keyword>
<keyword evidence="3 9" id="KW-0812">Transmembrane</keyword>
<evidence type="ECO:0000256" key="2">
    <source>
        <dbReference type="ARBA" id="ARBA00022448"/>
    </source>
</evidence>
<dbReference type="PROSITE" id="PS50893">
    <property type="entry name" value="ABC_TRANSPORTER_2"/>
    <property type="match status" value="2"/>
</dbReference>
<comment type="subcellular location">
    <subcellularLocation>
        <location evidence="1">Membrane</location>
        <topology evidence="1">Multi-pass membrane protein</topology>
    </subcellularLocation>
</comment>
<keyword evidence="6 9" id="KW-1133">Transmembrane helix</keyword>
<feature type="region of interest" description="Disordered" evidence="8">
    <location>
        <begin position="1739"/>
        <end position="1764"/>
    </location>
</feature>
<feature type="transmembrane region" description="Helical" evidence="9">
    <location>
        <begin position="926"/>
        <end position="948"/>
    </location>
</feature>
<feature type="transmembrane region" description="Helical" evidence="9">
    <location>
        <begin position="1365"/>
        <end position="1385"/>
    </location>
</feature>
<dbReference type="Proteomes" id="UP000053095">
    <property type="component" value="Unassembled WGS sequence"/>
</dbReference>
<dbReference type="GO" id="GO:0005524">
    <property type="term" value="F:ATP binding"/>
    <property type="evidence" value="ECO:0007669"/>
    <property type="project" value="UniProtKB-KW"/>
</dbReference>
<feature type="transmembrane region" description="Helical" evidence="9">
    <location>
        <begin position="1406"/>
        <end position="1433"/>
    </location>
</feature>
<feature type="transmembrane region" description="Helical" evidence="9">
    <location>
        <begin position="1474"/>
        <end position="1495"/>
    </location>
</feature>
<evidence type="ECO:0000256" key="7">
    <source>
        <dbReference type="ARBA" id="ARBA00023136"/>
    </source>
</evidence>
<dbReference type="InterPro" id="IPR050352">
    <property type="entry name" value="ABCG_transporters"/>
</dbReference>
<feature type="transmembrane region" description="Helical" evidence="9">
    <location>
        <begin position="833"/>
        <end position="852"/>
    </location>
</feature>
<dbReference type="InterPro" id="IPR003593">
    <property type="entry name" value="AAA+_ATPase"/>
</dbReference>
<dbReference type="PANTHER" id="PTHR48041:SF119">
    <property type="entry name" value="ROA1P"/>
    <property type="match status" value="1"/>
</dbReference>
<feature type="domain" description="ABC transporter" evidence="10">
    <location>
        <begin position="356"/>
        <end position="595"/>
    </location>
</feature>
<evidence type="ECO:0000256" key="3">
    <source>
        <dbReference type="ARBA" id="ARBA00022692"/>
    </source>
</evidence>
<dbReference type="InterPro" id="IPR017871">
    <property type="entry name" value="ABC_transporter-like_CS"/>
</dbReference>
<comment type="caution">
    <text evidence="11">The sequence shown here is derived from an EMBL/GenBank/DDBJ whole genome shotgun (WGS) entry which is preliminary data.</text>
</comment>
<dbReference type="Pfam" id="PF00005">
    <property type="entry name" value="ABC_tran"/>
    <property type="match status" value="2"/>
</dbReference>
<dbReference type="GO" id="GO:0016020">
    <property type="term" value="C:membrane"/>
    <property type="evidence" value="ECO:0007669"/>
    <property type="project" value="UniProtKB-SubCell"/>
</dbReference>